<dbReference type="SUPFAM" id="SSF50494">
    <property type="entry name" value="Trypsin-like serine proteases"/>
    <property type="match status" value="1"/>
</dbReference>
<name>A0A8J9UDH7_9NEOP</name>
<evidence type="ECO:0000256" key="7">
    <source>
        <dbReference type="ARBA" id="ARBA00084094"/>
    </source>
</evidence>
<evidence type="ECO:0000259" key="8">
    <source>
        <dbReference type="PROSITE" id="PS50240"/>
    </source>
</evidence>
<keyword evidence="7" id="KW-1205">Fibrinolytic toxin</keyword>
<dbReference type="OrthoDB" id="546450at2759"/>
<proteinExistence type="inferred from homology"/>
<dbReference type="FunFam" id="2.40.10.10:FF:000068">
    <property type="entry name" value="transmembrane protease serine 2"/>
    <property type="match status" value="1"/>
</dbReference>
<evidence type="ECO:0000256" key="3">
    <source>
        <dbReference type="ARBA" id="ARBA00023157"/>
    </source>
</evidence>
<dbReference type="CDD" id="cd00190">
    <property type="entry name" value="Tryp_SPc"/>
    <property type="match status" value="1"/>
</dbReference>
<dbReference type="AlphaFoldDB" id="A0A8J9UDH7"/>
<dbReference type="GO" id="GO:0006508">
    <property type="term" value="P:proteolysis"/>
    <property type="evidence" value="ECO:0007669"/>
    <property type="project" value="InterPro"/>
</dbReference>
<feature type="non-terminal residue" evidence="9">
    <location>
        <position position="300"/>
    </location>
</feature>
<dbReference type="FunFam" id="2.40.10.10:FF:000002">
    <property type="entry name" value="Transmembrane protease serine"/>
    <property type="match status" value="1"/>
</dbReference>
<dbReference type="EMBL" id="OV170232">
    <property type="protein sequence ID" value="CAH0718147.1"/>
    <property type="molecule type" value="Genomic_DNA"/>
</dbReference>
<dbReference type="InterPro" id="IPR043504">
    <property type="entry name" value="Peptidase_S1_PA_chymotrypsin"/>
</dbReference>
<dbReference type="PROSITE" id="PS00134">
    <property type="entry name" value="TRYPSIN_HIS"/>
    <property type="match status" value="1"/>
</dbReference>
<accession>A0A8J9UDH7</accession>
<comment type="subcellular location">
    <subcellularLocation>
        <location evidence="1">Secreted</location>
        <location evidence="1">Extracellular space</location>
    </subcellularLocation>
</comment>
<dbReference type="Pfam" id="PF00089">
    <property type="entry name" value="Trypsin"/>
    <property type="match status" value="1"/>
</dbReference>
<dbReference type="Proteomes" id="UP000838878">
    <property type="component" value="Chromosome 12"/>
</dbReference>
<dbReference type="Gene3D" id="2.40.10.10">
    <property type="entry name" value="Trypsin-like serine proteases"/>
    <property type="match status" value="2"/>
</dbReference>
<dbReference type="PRINTS" id="PR00722">
    <property type="entry name" value="CHYMOTRYPSIN"/>
</dbReference>
<dbReference type="GO" id="GO:0090729">
    <property type="term" value="F:toxin activity"/>
    <property type="evidence" value="ECO:0007669"/>
    <property type="project" value="UniProtKB-KW"/>
</dbReference>
<keyword evidence="3" id="KW-1015">Disulfide bond</keyword>
<evidence type="ECO:0000256" key="1">
    <source>
        <dbReference type="ARBA" id="ARBA00004239"/>
    </source>
</evidence>
<dbReference type="InterPro" id="IPR018114">
    <property type="entry name" value="TRYPSIN_HIS"/>
</dbReference>
<dbReference type="InterPro" id="IPR009003">
    <property type="entry name" value="Peptidase_S1_PA"/>
</dbReference>
<keyword evidence="2" id="KW-0800">Toxin</keyword>
<evidence type="ECO:0000256" key="4">
    <source>
        <dbReference type="ARBA" id="ARBA00023240"/>
    </source>
</evidence>
<keyword evidence="10" id="KW-1185">Reference proteome</keyword>
<evidence type="ECO:0000313" key="10">
    <source>
        <dbReference type="Proteomes" id="UP000838878"/>
    </source>
</evidence>
<keyword evidence="4" id="KW-1199">Hemostasis impairing toxin</keyword>
<dbReference type="GO" id="GO:0005576">
    <property type="term" value="C:extracellular region"/>
    <property type="evidence" value="ECO:0007669"/>
    <property type="project" value="UniProtKB-SubCell"/>
</dbReference>
<evidence type="ECO:0000256" key="6">
    <source>
        <dbReference type="ARBA" id="ARBA00055534"/>
    </source>
</evidence>
<evidence type="ECO:0000256" key="2">
    <source>
        <dbReference type="ARBA" id="ARBA00022656"/>
    </source>
</evidence>
<dbReference type="InterPro" id="IPR001314">
    <property type="entry name" value="Peptidase_S1A"/>
</dbReference>
<dbReference type="GO" id="GO:0004252">
    <property type="term" value="F:serine-type endopeptidase activity"/>
    <property type="evidence" value="ECO:0007669"/>
    <property type="project" value="InterPro"/>
</dbReference>
<comment type="function">
    <text evidence="6">Fibrinolytic activity; shows preferential cleavage of Arg-Gly bonds in all three fibrinogen chains. Contact with the caterpillars causes severe bleeding, due the anticoagulant effect of the protein.</text>
</comment>
<organism evidence="9 10">
    <name type="scientific">Brenthis ino</name>
    <name type="common">lesser marbled fritillary</name>
    <dbReference type="NCBI Taxonomy" id="405034"/>
    <lineage>
        <taxon>Eukaryota</taxon>
        <taxon>Metazoa</taxon>
        <taxon>Ecdysozoa</taxon>
        <taxon>Arthropoda</taxon>
        <taxon>Hexapoda</taxon>
        <taxon>Insecta</taxon>
        <taxon>Pterygota</taxon>
        <taxon>Neoptera</taxon>
        <taxon>Endopterygota</taxon>
        <taxon>Lepidoptera</taxon>
        <taxon>Glossata</taxon>
        <taxon>Ditrysia</taxon>
        <taxon>Papilionoidea</taxon>
        <taxon>Nymphalidae</taxon>
        <taxon>Heliconiinae</taxon>
        <taxon>Argynnini</taxon>
        <taxon>Brenthis</taxon>
    </lineage>
</organism>
<protein>
    <recommendedName>
        <fullName evidence="8">Peptidase S1 domain-containing protein</fullName>
    </recommendedName>
</protein>
<feature type="domain" description="Peptidase S1" evidence="8">
    <location>
        <begin position="20"/>
        <end position="275"/>
    </location>
</feature>
<sequence>MQDRIARQNYDRECRKHYTIAGGKPAKIVEFPHMAALGWKALDDTWVYLCGGSLISHKFVLTAAHCTKHKPIRIKTSTPQIVRLGATNVYGPDVKFNELPVIKEIKHIIPHPYYKSPKKYFDIALLELKENVMFTKLVHPACLMVSSDIIQTQLTATGWGALGEKKNSSVDLQSTVLDVFNFEQCSNTLSYSYHRNWLRMRKHQMCAGKMDGSTDTCPGDSGAPLQYNLTEPNFDGNMHVIVGITSFGLGCARKDTPGIYTKISYFIDWIEAIVWPNYTCINTNNIDGYNLTQMIFFPCN</sequence>
<gene>
    <name evidence="9" type="ORF">BINO364_LOCUS4675</name>
</gene>
<comment type="similarity">
    <text evidence="5">Belongs to the peptidase S1 family. CLIP subfamily.</text>
</comment>
<evidence type="ECO:0000256" key="5">
    <source>
        <dbReference type="ARBA" id="ARBA00024195"/>
    </source>
</evidence>
<dbReference type="PROSITE" id="PS50240">
    <property type="entry name" value="TRYPSIN_DOM"/>
    <property type="match status" value="1"/>
</dbReference>
<evidence type="ECO:0000313" key="9">
    <source>
        <dbReference type="EMBL" id="CAH0718147.1"/>
    </source>
</evidence>
<dbReference type="SMART" id="SM00020">
    <property type="entry name" value="Tryp_SPc"/>
    <property type="match status" value="1"/>
</dbReference>
<dbReference type="InterPro" id="IPR001254">
    <property type="entry name" value="Trypsin_dom"/>
</dbReference>
<dbReference type="PANTHER" id="PTHR24252">
    <property type="entry name" value="ACROSIN-RELATED"/>
    <property type="match status" value="1"/>
</dbReference>
<dbReference type="PANTHER" id="PTHR24252:SF7">
    <property type="entry name" value="HYALIN"/>
    <property type="match status" value="1"/>
</dbReference>
<reference evidence="9" key="1">
    <citation type="submission" date="2021-12" db="EMBL/GenBank/DDBJ databases">
        <authorList>
            <person name="Martin H S."/>
        </authorList>
    </citation>
    <scope>NUCLEOTIDE SEQUENCE</scope>
</reference>